<dbReference type="GO" id="GO:0005829">
    <property type="term" value="C:cytosol"/>
    <property type="evidence" value="ECO:0007669"/>
    <property type="project" value="TreeGrafter"/>
</dbReference>
<protein>
    <submittedName>
        <fullName evidence="3">Chemotaxis protein CheW</fullName>
    </submittedName>
</protein>
<dbReference type="InterPro" id="IPR036061">
    <property type="entry name" value="CheW-like_dom_sf"/>
</dbReference>
<name>A0A975BMR5_9BACT</name>
<feature type="region of interest" description="Disordered" evidence="1">
    <location>
        <begin position="164"/>
        <end position="186"/>
    </location>
</feature>
<dbReference type="InterPro" id="IPR002545">
    <property type="entry name" value="CheW-lke_dom"/>
</dbReference>
<dbReference type="PANTHER" id="PTHR22617">
    <property type="entry name" value="CHEMOTAXIS SENSOR HISTIDINE KINASE-RELATED"/>
    <property type="match status" value="1"/>
</dbReference>
<dbReference type="KEGG" id="dmm:dnm_043690"/>
<dbReference type="Pfam" id="PF01584">
    <property type="entry name" value="CheW"/>
    <property type="match status" value="1"/>
</dbReference>
<dbReference type="Proteomes" id="UP000663722">
    <property type="component" value="Chromosome"/>
</dbReference>
<evidence type="ECO:0000259" key="2">
    <source>
        <dbReference type="PROSITE" id="PS50851"/>
    </source>
</evidence>
<feature type="domain" description="CheW-like" evidence="2">
    <location>
        <begin position="9"/>
        <end position="153"/>
    </location>
</feature>
<sequence>MENINIIKTSQYLTFKLGDEVFALDVAQVREVLDLTTITKVPRTPDFMRGVINVRGSVVPVVDLRLKFGLSETEGTLDTRIVVMELSLDGEITVIGAIADSVHEVLEIGPDQIEKPPKIGSRWRTEFIKGIGKQDEQFIIILDIERIFSTDELAIVEVTATDMPLPEGATEAEQEETELKQEEAQK</sequence>
<reference evidence="3" key="1">
    <citation type="journal article" date="2021" name="Microb. Physiol.">
        <title>Proteogenomic Insights into the Physiology of Marine, Sulfate-Reducing, Filamentous Desulfonema limicola and Desulfonema magnum.</title>
        <authorList>
            <person name="Schnaars V."/>
            <person name="Wohlbrand L."/>
            <person name="Scheve S."/>
            <person name="Hinrichs C."/>
            <person name="Reinhardt R."/>
            <person name="Rabus R."/>
        </authorList>
    </citation>
    <scope>NUCLEOTIDE SEQUENCE</scope>
    <source>
        <strain evidence="3">4be13</strain>
    </source>
</reference>
<evidence type="ECO:0000313" key="4">
    <source>
        <dbReference type="Proteomes" id="UP000663722"/>
    </source>
</evidence>
<dbReference type="EMBL" id="CP061800">
    <property type="protein sequence ID" value="QTA88326.1"/>
    <property type="molecule type" value="Genomic_DNA"/>
</dbReference>
<dbReference type="AlphaFoldDB" id="A0A975BMR5"/>
<dbReference type="Gene3D" id="2.30.30.40">
    <property type="entry name" value="SH3 Domains"/>
    <property type="match status" value="1"/>
</dbReference>
<accession>A0A975BMR5</accession>
<dbReference type="PANTHER" id="PTHR22617:SF41">
    <property type="entry name" value="CHEMOTAXIS SIGNAL TRANSDUCTION SYSTEM ADAPTOR PROTEIN CHEW"/>
    <property type="match status" value="1"/>
</dbReference>
<dbReference type="GO" id="GO:0006935">
    <property type="term" value="P:chemotaxis"/>
    <property type="evidence" value="ECO:0007669"/>
    <property type="project" value="InterPro"/>
</dbReference>
<dbReference type="Gene3D" id="2.40.50.180">
    <property type="entry name" value="CheA-289, Domain 4"/>
    <property type="match status" value="1"/>
</dbReference>
<dbReference type="CDD" id="cd00732">
    <property type="entry name" value="CheW"/>
    <property type="match status" value="1"/>
</dbReference>
<evidence type="ECO:0000256" key="1">
    <source>
        <dbReference type="SAM" id="MobiDB-lite"/>
    </source>
</evidence>
<organism evidence="3 4">
    <name type="scientific">Desulfonema magnum</name>
    <dbReference type="NCBI Taxonomy" id="45655"/>
    <lineage>
        <taxon>Bacteria</taxon>
        <taxon>Pseudomonadati</taxon>
        <taxon>Thermodesulfobacteriota</taxon>
        <taxon>Desulfobacteria</taxon>
        <taxon>Desulfobacterales</taxon>
        <taxon>Desulfococcaceae</taxon>
        <taxon>Desulfonema</taxon>
    </lineage>
</organism>
<dbReference type="InterPro" id="IPR039315">
    <property type="entry name" value="CheW"/>
</dbReference>
<dbReference type="PROSITE" id="PS50851">
    <property type="entry name" value="CHEW"/>
    <property type="match status" value="1"/>
</dbReference>
<feature type="compositionally biased region" description="Basic and acidic residues" evidence="1">
    <location>
        <begin position="177"/>
        <end position="186"/>
    </location>
</feature>
<dbReference type="SMART" id="SM00260">
    <property type="entry name" value="CheW"/>
    <property type="match status" value="1"/>
</dbReference>
<dbReference type="GO" id="GO:0007165">
    <property type="term" value="P:signal transduction"/>
    <property type="evidence" value="ECO:0007669"/>
    <property type="project" value="InterPro"/>
</dbReference>
<gene>
    <name evidence="3" type="primary">cheW5</name>
    <name evidence="3" type="ORF">dnm_043690</name>
</gene>
<keyword evidence="4" id="KW-1185">Reference proteome</keyword>
<evidence type="ECO:0000313" key="3">
    <source>
        <dbReference type="EMBL" id="QTA88326.1"/>
    </source>
</evidence>
<proteinExistence type="predicted"/>
<dbReference type="SUPFAM" id="SSF50341">
    <property type="entry name" value="CheW-like"/>
    <property type="match status" value="1"/>
</dbReference>